<gene>
    <name evidence="3" type="primary">traJ</name>
    <name evidence="3" type="ORF">DCC81_03640</name>
</gene>
<feature type="transmembrane region" description="Helical" evidence="1">
    <location>
        <begin position="254"/>
        <end position="271"/>
    </location>
</feature>
<keyword evidence="1" id="KW-0812">Transmembrane</keyword>
<dbReference type="InterPro" id="IPR012424">
    <property type="entry name" value="Conjugative_transposon_TraJ_C"/>
</dbReference>
<evidence type="ECO:0000256" key="1">
    <source>
        <dbReference type="SAM" id="Phobius"/>
    </source>
</evidence>
<proteinExistence type="predicted"/>
<keyword evidence="4" id="KW-1185">Reference proteome</keyword>
<dbReference type="RefSeq" id="WP_108685225.1">
    <property type="nucleotide sequence ID" value="NZ_QCYK01000001.1"/>
</dbReference>
<sequence length="391" mass="42278">MRKYLPPIMLLSAALLVPALGFCQTGVAGELRGLHKVLADLKDEMMPLCGQLTGIGQAIAGFAATFYIGSRIWKSIASAEPIDFYPLFRPFVLTFCIINFPLVIALMEGILSPTVTGTETLVNNTNASIQKLMEKRRQQLDTSRAYQMYESNNGEGNKDLWMLYTQGGQDDDDFLGIGSDIKFAMAKAYYNLKNWFKNLLSMLLEILYEAAALCINTIRTFNLIIMALIGPIVFGLAVFDGFQHTLPVYLARYVNFYMWLPIANILGALLGKIQEGMIKLDMAQIAQYGDSFFTTADVGYIVFMIIGIVSYFTIPNISSMIINAGGGSTLTSKIGGMSRGAVGMGVGMATGVAGGAAGMAADMFGDMNTRMTTGAAGAGTASDYFKDKLSG</sequence>
<dbReference type="NCBIfam" id="TIGR03782">
    <property type="entry name" value="Bac_Flav_CT_J"/>
    <property type="match status" value="1"/>
</dbReference>
<dbReference type="InterPro" id="IPR022393">
    <property type="entry name" value="Conjugative_transposon_TraJ"/>
</dbReference>
<feature type="transmembrane region" description="Helical" evidence="1">
    <location>
        <begin position="341"/>
        <end position="361"/>
    </location>
</feature>
<name>A0A2T7BLQ4_9BACT</name>
<feature type="transmembrane region" description="Helical" evidence="1">
    <location>
        <begin position="221"/>
        <end position="242"/>
    </location>
</feature>
<feature type="transmembrane region" description="Helical" evidence="1">
    <location>
        <begin position="91"/>
        <end position="111"/>
    </location>
</feature>
<evidence type="ECO:0000259" key="2">
    <source>
        <dbReference type="Pfam" id="PF07863"/>
    </source>
</evidence>
<protein>
    <submittedName>
        <fullName evidence="3">Conjugative transposon protein TraJ</fullName>
    </submittedName>
</protein>
<reference evidence="3 4" key="1">
    <citation type="submission" date="2018-04" db="EMBL/GenBank/DDBJ databases">
        <title>Chitinophaga fuyangensis sp. nov., isolated from soil in a chemical factory.</title>
        <authorList>
            <person name="Chen K."/>
        </authorList>
    </citation>
    <scope>NUCLEOTIDE SEQUENCE [LARGE SCALE GENOMIC DNA]</scope>
    <source>
        <strain evidence="3 4">LY-1</strain>
    </source>
</reference>
<evidence type="ECO:0000313" key="3">
    <source>
        <dbReference type="EMBL" id="PUZ28586.1"/>
    </source>
</evidence>
<evidence type="ECO:0000313" key="4">
    <source>
        <dbReference type="Proteomes" id="UP000244450"/>
    </source>
</evidence>
<dbReference type="EMBL" id="QCYK01000001">
    <property type="protein sequence ID" value="PUZ28586.1"/>
    <property type="molecule type" value="Genomic_DNA"/>
</dbReference>
<dbReference type="Pfam" id="PF07863">
    <property type="entry name" value="CtnDOT_TraJ"/>
    <property type="match status" value="1"/>
</dbReference>
<dbReference type="AlphaFoldDB" id="A0A2T7BLQ4"/>
<keyword evidence="1" id="KW-0472">Membrane</keyword>
<comment type="caution">
    <text evidence="3">The sequence shown here is derived from an EMBL/GenBank/DDBJ whole genome shotgun (WGS) entry which is preliminary data.</text>
</comment>
<dbReference type="OrthoDB" id="1147144at2"/>
<feature type="domain" description="Conjugative transposon TraJ C-terminal" evidence="2">
    <location>
        <begin position="30"/>
        <end position="388"/>
    </location>
</feature>
<feature type="transmembrane region" description="Helical" evidence="1">
    <location>
        <begin position="292"/>
        <end position="314"/>
    </location>
</feature>
<dbReference type="Proteomes" id="UP000244450">
    <property type="component" value="Unassembled WGS sequence"/>
</dbReference>
<organism evidence="3 4">
    <name type="scientific">Chitinophaga parva</name>
    <dbReference type="NCBI Taxonomy" id="2169414"/>
    <lineage>
        <taxon>Bacteria</taxon>
        <taxon>Pseudomonadati</taxon>
        <taxon>Bacteroidota</taxon>
        <taxon>Chitinophagia</taxon>
        <taxon>Chitinophagales</taxon>
        <taxon>Chitinophagaceae</taxon>
        <taxon>Chitinophaga</taxon>
    </lineage>
</organism>
<keyword evidence="1" id="KW-1133">Transmembrane helix</keyword>
<accession>A0A2T7BLQ4</accession>
<feature type="transmembrane region" description="Helical" evidence="1">
    <location>
        <begin position="52"/>
        <end position="70"/>
    </location>
</feature>